<organism evidence="4 5">
    <name type="scientific">Mycena rosella</name>
    <name type="common">Pink bonnet</name>
    <name type="synonym">Agaricus rosellus</name>
    <dbReference type="NCBI Taxonomy" id="1033263"/>
    <lineage>
        <taxon>Eukaryota</taxon>
        <taxon>Fungi</taxon>
        <taxon>Dikarya</taxon>
        <taxon>Basidiomycota</taxon>
        <taxon>Agaricomycotina</taxon>
        <taxon>Agaricomycetes</taxon>
        <taxon>Agaricomycetidae</taxon>
        <taxon>Agaricales</taxon>
        <taxon>Marasmiineae</taxon>
        <taxon>Mycenaceae</taxon>
        <taxon>Mycena</taxon>
    </lineage>
</organism>
<dbReference type="PANTHER" id="PTHR43762">
    <property type="entry name" value="L-GULONOLACTONE OXIDASE"/>
    <property type="match status" value="1"/>
</dbReference>
<keyword evidence="2" id="KW-0472">Membrane</keyword>
<evidence type="ECO:0000256" key="1">
    <source>
        <dbReference type="ARBA" id="ARBA00023002"/>
    </source>
</evidence>
<name>A0AAD7D496_MYCRO</name>
<feature type="domain" description="D-arabinono-1,4-lactone oxidase C-terminal" evidence="3">
    <location>
        <begin position="28"/>
        <end position="142"/>
    </location>
</feature>
<evidence type="ECO:0000259" key="3">
    <source>
        <dbReference type="Pfam" id="PF04030"/>
    </source>
</evidence>
<evidence type="ECO:0000313" key="4">
    <source>
        <dbReference type="EMBL" id="KAJ7676242.1"/>
    </source>
</evidence>
<comment type="caution">
    <text evidence="4">The sequence shown here is derived from an EMBL/GenBank/DDBJ whole genome shotgun (WGS) entry which is preliminary data.</text>
</comment>
<dbReference type="AlphaFoldDB" id="A0AAD7D496"/>
<keyword evidence="2" id="KW-1133">Transmembrane helix</keyword>
<accession>A0AAD7D496</accession>
<gene>
    <name evidence="4" type="ORF">B0H17DRAFT_945506</name>
</gene>
<proteinExistence type="predicted"/>
<dbReference type="PANTHER" id="PTHR43762:SF1">
    <property type="entry name" value="D-ARABINONO-1,4-LACTONE OXIDASE"/>
    <property type="match status" value="1"/>
</dbReference>
<feature type="transmembrane region" description="Helical" evidence="2">
    <location>
        <begin position="12"/>
        <end position="30"/>
    </location>
</feature>
<dbReference type="Pfam" id="PF04030">
    <property type="entry name" value="ALO"/>
    <property type="match status" value="1"/>
</dbReference>
<reference evidence="4" key="1">
    <citation type="submission" date="2023-03" db="EMBL/GenBank/DDBJ databases">
        <title>Massive genome expansion in bonnet fungi (Mycena s.s.) driven by repeated elements and novel gene families across ecological guilds.</title>
        <authorList>
            <consortium name="Lawrence Berkeley National Laboratory"/>
            <person name="Harder C.B."/>
            <person name="Miyauchi S."/>
            <person name="Viragh M."/>
            <person name="Kuo A."/>
            <person name="Thoen E."/>
            <person name="Andreopoulos B."/>
            <person name="Lu D."/>
            <person name="Skrede I."/>
            <person name="Drula E."/>
            <person name="Henrissat B."/>
            <person name="Morin E."/>
            <person name="Kohler A."/>
            <person name="Barry K."/>
            <person name="LaButti K."/>
            <person name="Morin E."/>
            <person name="Salamov A."/>
            <person name="Lipzen A."/>
            <person name="Mereny Z."/>
            <person name="Hegedus B."/>
            <person name="Baldrian P."/>
            <person name="Stursova M."/>
            <person name="Weitz H."/>
            <person name="Taylor A."/>
            <person name="Grigoriev I.V."/>
            <person name="Nagy L.G."/>
            <person name="Martin F."/>
            <person name="Kauserud H."/>
        </authorList>
    </citation>
    <scope>NUCLEOTIDE SEQUENCE</scope>
    <source>
        <strain evidence="4">CBHHK067</strain>
    </source>
</reference>
<keyword evidence="1" id="KW-0560">Oxidoreductase</keyword>
<evidence type="ECO:0000313" key="5">
    <source>
        <dbReference type="Proteomes" id="UP001221757"/>
    </source>
</evidence>
<dbReference type="InterPro" id="IPR010031">
    <property type="entry name" value="FAD_lactone_oxidase-like"/>
</dbReference>
<dbReference type="EMBL" id="JARKIE010000144">
    <property type="protein sequence ID" value="KAJ7676242.1"/>
    <property type="molecule type" value="Genomic_DNA"/>
</dbReference>
<dbReference type="GO" id="GO:0005739">
    <property type="term" value="C:mitochondrion"/>
    <property type="evidence" value="ECO:0007669"/>
    <property type="project" value="TreeGrafter"/>
</dbReference>
<evidence type="ECO:0000256" key="2">
    <source>
        <dbReference type="SAM" id="Phobius"/>
    </source>
</evidence>
<dbReference type="GO" id="GO:0003885">
    <property type="term" value="F:D-arabinono-1,4-lactone oxidase activity"/>
    <property type="evidence" value="ECO:0007669"/>
    <property type="project" value="InterPro"/>
</dbReference>
<dbReference type="Proteomes" id="UP001221757">
    <property type="component" value="Unassembled WGS sequence"/>
</dbReference>
<keyword evidence="2" id="KW-0812">Transmembrane</keyword>
<keyword evidence="5" id="KW-1185">Reference proteome</keyword>
<dbReference type="InterPro" id="IPR007173">
    <property type="entry name" value="ALO_C"/>
</dbReference>
<dbReference type="GO" id="GO:0016020">
    <property type="term" value="C:membrane"/>
    <property type="evidence" value="ECO:0007669"/>
    <property type="project" value="InterPro"/>
</dbReference>
<protein>
    <recommendedName>
        <fullName evidence="3">D-arabinono-1,4-lactone oxidase C-terminal domain-containing protein</fullName>
    </recommendedName>
</protein>
<sequence>MTCLRNEQPELFIATLCGLGCTVIILTVQLEVEHVFRLKDVQSSRTSDNIVDNLAEFVHSVEHVRFWWIAATHTVKCSMVNRTHEVWSNSSSLWASQIMNTLTGRFVAWLSSGNVTLIDDSHTIFNYPQYTTEWAIPFQNVPKRSLRVSK</sequence>